<name>A0A381VF46_9ZZZZ</name>
<dbReference type="AlphaFoldDB" id="A0A381VF46"/>
<dbReference type="EMBL" id="UINC01008655">
    <property type="protein sequence ID" value="SVA38922.1"/>
    <property type="molecule type" value="Genomic_DNA"/>
</dbReference>
<sequence>MFNNIFQAKFSLKAILLLSSIILFSCEDDAKDGPINGTFQLSKKSQDCDGYEEIEYMTINNTTITFIAYMNDACNTDNDSDAEDCYDASSETFPRDGDVLTGADGETITLSLSGKELTITIAWDGESDTVYYDHISDDIKTYTPICSWSEANY</sequence>
<organism evidence="1">
    <name type="scientific">marine metagenome</name>
    <dbReference type="NCBI Taxonomy" id="408172"/>
    <lineage>
        <taxon>unclassified sequences</taxon>
        <taxon>metagenomes</taxon>
        <taxon>ecological metagenomes</taxon>
    </lineage>
</organism>
<gene>
    <name evidence="1" type="ORF">METZ01_LOCUS91776</name>
</gene>
<protein>
    <recommendedName>
        <fullName evidence="2">Lipocalin-like domain-containing protein</fullName>
    </recommendedName>
</protein>
<proteinExistence type="predicted"/>
<evidence type="ECO:0008006" key="2">
    <source>
        <dbReference type="Google" id="ProtNLM"/>
    </source>
</evidence>
<reference evidence="1" key="1">
    <citation type="submission" date="2018-05" db="EMBL/GenBank/DDBJ databases">
        <authorList>
            <person name="Lanie J.A."/>
            <person name="Ng W.-L."/>
            <person name="Kazmierczak K.M."/>
            <person name="Andrzejewski T.M."/>
            <person name="Davidsen T.M."/>
            <person name="Wayne K.J."/>
            <person name="Tettelin H."/>
            <person name="Glass J.I."/>
            <person name="Rusch D."/>
            <person name="Podicherti R."/>
            <person name="Tsui H.-C.T."/>
            <person name="Winkler M.E."/>
        </authorList>
    </citation>
    <scope>NUCLEOTIDE SEQUENCE</scope>
</reference>
<accession>A0A381VF46</accession>
<evidence type="ECO:0000313" key="1">
    <source>
        <dbReference type="EMBL" id="SVA38922.1"/>
    </source>
</evidence>